<dbReference type="AlphaFoldDB" id="A0A160T9X8"/>
<dbReference type="SUPFAM" id="SSF53448">
    <property type="entry name" value="Nucleotide-diphospho-sugar transferases"/>
    <property type="match status" value="1"/>
</dbReference>
<keyword evidence="2" id="KW-0808">Transferase</keyword>
<dbReference type="Gene3D" id="3.90.550.10">
    <property type="entry name" value="Spore Coat Polysaccharide Biosynthesis Protein SpsA, Chain A"/>
    <property type="match status" value="1"/>
</dbReference>
<evidence type="ECO:0000259" key="1">
    <source>
        <dbReference type="Pfam" id="PF00483"/>
    </source>
</evidence>
<name>A0A160T9X8_9ZZZZ</name>
<dbReference type="GO" id="GO:0016740">
    <property type="term" value="F:transferase activity"/>
    <property type="evidence" value="ECO:0007669"/>
    <property type="project" value="UniProtKB-KW"/>
</dbReference>
<dbReference type="Pfam" id="PF00483">
    <property type="entry name" value="NTP_transferase"/>
    <property type="match status" value="1"/>
</dbReference>
<dbReference type="InterPro" id="IPR029044">
    <property type="entry name" value="Nucleotide-diphossugar_trans"/>
</dbReference>
<evidence type="ECO:0000313" key="2">
    <source>
        <dbReference type="EMBL" id="CUS40461.1"/>
    </source>
</evidence>
<organism evidence="2">
    <name type="scientific">hydrothermal vent metagenome</name>
    <dbReference type="NCBI Taxonomy" id="652676"/>
    <lineage>
        <taxon>unclassified sequences</taxon>
        <taxon>metagenomes</taxon>
        <taxon>ecological metagenomes</taxon>
    </lineage>
</organism>
<dbReference type="InterPro" id="IPR050486">
    <property type="entry name" value="Mannose-1P_guanyltransferase"/>
</dbReference>
<feature type="domain" description="Nucleotidyl transferase" evidence="1">
    <location>
        <begin position="11"/>
        <end position="232"/>
    </location>
</feature>
<accession>A0A160T9X8</accession>
<dbReference type="InterPro" id="IPR005835">
    <property type="entry name" value="NTP_transferase_dom"/>
</dbReference>
<proteinExistence type="predicted"/>
<gene>
    <name evidence="2" type="ORF">MGWOODY_Tha1565</name>
</gene>
<sequence length="245" mass="26611">MNEKLDSLVCVILSGGKGTRLQSVVQDVPKPMADISGEPFLSLLLTRMIAQGVKKFVLSVGYKRDVIINYYRENPIAGVDIQFAEEVEPLGTGGGIKHAASVLDSSNYLVLNGDSTCAADISDFIESVEQSDQAAGVLVNHQDDCARYGQIVFDPVTHRSLEMKEKNPNAGAGYINAGVYLLPRDFIASLPNGAFSFEEVGFPLLMENGLYAYGNTNKFIDIGVPEDYYAVCANKSYYFPEVEGA</sequence>
<dbReference type="EMBL" id="CZQC01000015">
    <property type="protein sequence ID" value="CUS40461.1"/>
    <property type="molecule type" value="Genomic_DNA"/>
</dbReference>
<protein>
    <submittedName>
        <fullName evidence="2">D-glycero-D-manno-heptose 1-phosphate guanosyltransferase</fullName>
    </submittedName>
</protein>
<dbReference type="PANTHER" id="PTHR22572">
    <property type="entry name" value="SUGAR-1-PHOSPHATE GUANYL TRANSFERASE"/>
    <property type="match status" value="1"/>
</dbReference>
<dbReference type="CDD" id="cd06915">
    <property type="entry name" value="NTP_transferase_WcbM_like"/>
    <property type="match status" value="1"/>
</dbReference>
<reference evidence="2" key="1">
    <citation type="submission" date="2015-10" db="EMBL/GenBank/DDBJ databases">
        <authorList>
            <person name="Gilbert D.G."/>
        </authorList>
    </citation>
    <scope>NUCLEOTIDE SEQUENCE</scope>
</reference>